<dbReference type="Proteomes" id="UP000640786">
    <property type="component" value="Unassembled WGS sequence"/>
</dbReference>
<reference evidence="2 3" key="1">
    <citation type="submission" date="2020-08" db="EMBL/GenBank/DDBJ databases">
        <title>A Genomic Blueprint of the Chicken Gut Microbiome.</title>
        <authorList>
            <person name="Gilroy R."/>
            <person name="Ravi A."/>
            <person name="Getino M."/>
            <person name="Pursley I."/>
            <person name="Horton D.L."/>
            <person name="Alikhan N.-F."/>
            <person name="Baker D."/>
            <person name="Gharbi K."/>
            <person name="Hall N."/>
            <person name="Watson M."/>
            <person name="Adriaenssens E.M."/>
            <person name="Foster-Nyarko E."/>
            <person name="Jarju S."/>
            <person name="Secka A."/>
            <person name="Antonio M."/>
            <person name="Oren A."/>
            <person name="Chaudhuri R."/>
            <person name="La Ragione R.M."/>
            <person name="Hildebrand F."/>
            <person name="Pallen M.J."/>
        </authorList>
    </citation>
    <scope>NUCLEOTIDE SEQUENCE [LARGE SCALE GENOMIC DNA]</scope>
    <source>
        <strain evidence="2 3">Sa2BUA9</strain>
    </source>
</reference>
<dbReference type="InterPro" id="IPR029058">
    <property type="entry name" value="AB_hydrolase_fold"/>
</dbReference>
<dbReference type="EMBL" id="JACSQO010000011">
    <property type="protein sequence ID" value="MBD7945902.1"/>
    <property type="molecule type" value="Genomic_DNA"/>
</dbReference>
<gene>
    <name evidence="2" type="ORF">H9650_17480</name>
</gene>
<dbReference type="PANTHER" id="PTHR43798">
    <property type="entry name" value="MONOACYLGLYCEROL LIPASE"/>
    <property type="match status" value="1"/>
</dbReference>
<name>A0ABR8RDN0_9BACI</name>
<proteinExistence type="predicted"/>
<evidence type="ECO:0000313" key="2">
    <source>
        <dbReference type="EMBL" id="MBD7945902.1"/>
    </source>
</evidence>
<feature type="domain" description="AB hydrolase-1" evidence="1">
    <location>
        <begin position="34"/>
        <end position="144"/>
    </location>
</feature>
<comment type="caution">
    <text evidence="2">The sequence shown here is derived from an EMBL/GenBank/DDBJ whole genome shotgun (WGS) entry which is preliminary data.</text>
</comment>
<evidence type="ECO:0000313" key="3">
    <source>
        <dbReference type="Proteomes" id="UP000640786"/>
    </source>
</evidence>
<dbReference type="PANTHER" id="PTHR43798:SF33">
    <property type="entry name" value="HYDROLASE, PUTATIVE (AFU_ORTHOLOGUE AFUA_2G14860)-RELATED"/>
    <property type="match status" value="1"/>
</dbReference>
<organism evidence="2 3">
    <name type="scientific">Psychrobacillus faecigallinarum</name>
    <dbReference type="NCBI Taxonomy" id="2762235"/>
    <lineage>
        <taxon>Bacteria</taxon>
        <taxon>Bacillati</taxon>
        <taxon>Bacillota</taxon>
        <taxon>Bacilli</taxon>
        <taxon>Bacillales</taxon>
        <taxon>Bacillaceae</taxon>
        <taxon>Psychrobacillus</taxon>
    </lineage>
</organism>
<evidence type="ECO:0000259" key="1">
    <source>
        <dbReference type="Pfam" id="PF00561"/>
    </source>
</evidence>
<dbReference type="InterPro" id="IPR000073">
    <property type="entry name" value="AB_hydrolase_1"/>
</dbReference>
<dbReference type="Gene3D" id="3.40.50.1820">
    <property type="entry name" value="alpha/beta hydrolase"/>
    <property type="match status" value="1"/>
</dbReference>
<accession>A0ABR8RDN0</accession>
<dbReference type="Pfam" id="PF00561">
    <property type="entry name" value="Abhydrolase_1"/>
    <property type="match status" value="1"/>
</dbReference>
<keyword evidence="3" id="KW-1185">Reference proteome</keyword>
<dbReference type="SUPFAM" id="SSF53474">
    <property type="entry name" value="alpha/beta-Hydrolases"/>
    <property type="match status" value="1"/>
</dbReference>
<sequence>MTVYEKNKYEAIGKLVEVNGKEMHVYEKGDGDNTVVLWSGLGTTAPALDFEPLVNELSKDNRVVVVEPFGYGWSDRTDSERTVENIVEETRAALLKLNIEQPYILMPHSISGVYSMYYANLYPEEIKAIIGIDPTLPQALEYFDEAAPTMPKALSIIAPSGIARLAMYIAPEDFLPIAEDGTYSKENLKMTKLLSSWNGYNQNVINETNYIQRNMEFTKELNFPTDLPVMIFTTNDNQANKEGKSNITFYEEQLENSNVSKLIPLEGHHYLHWSQSEKMSEEVKDFVKEMD</sequence>
<dbReference type="GO" id="GO:0016787">
    <property type="term" value="F:hydrolase activity"/>
    <property type="evidence" value="ECO:0007669"/>
    <property type="project" value="UniProtKB-KW"/>
</dbReference>
<keyword evidence="2" id="KW-0378">Hydrolase</keyword>
<protein>
    <submittedName>
        <fullName evidence="2">Alpha/beta hydrolase</fullName>
    </submittedName>
</protein>
<dbReference type="InterPro" id="IPR050266">
    <property type="entry name" value="AB_hydrolase_sf"/>
</dbReference>